<reference evidence="5 6" key="1">
    <citation type="submission" date="2014-10" db="EMBL/GenBank/DDBJ databases">
        <title>Draft genome of the hookworm Ancylostoma caninum.</title>
        <authorList>
            <person name="Mitreva M."/>
        </authorList>
    </citation>
    <scope>NUCLEOTIDE SEQUENCE [LARGE SCALE GENOMIC DNA]</scope>
    <source>
        <strain evidence="5 6">Baltimore</strain>
    </source>
</reference>
<comment type="catalytic activity">
    <reaction evidence="3">
        <text>D-glyceraldehyde 3-phosphate + phosphate + NAD(+) = (2R)-3-phospho-glyceroyl phosphate + NADH + H(+)</text>
        <dbReference type="Rhea" id="RHEA:10300"/>
        <dbReference type="ChEBI" id="CHEBI:15378"/>
        <dbReference type="ChEBI" id="CHEBI:43474"/>
        <dbReference type="ChEBI" id="CHEBI:57540"/>
        <dbReference type="ChEBI" id="CHEBI:57604"/>
        <dbReference type="ChEBI" id="CHEBI:57945"/>
        <dbReference type="ChEBI" id="CHEBI:59776"/>
        <dbReference type="EC" id="1.2.1.12"/>
    </reaction>
</comment>
<protein>
    <recommendedName>
        <fullName evidence="4">Glyceraldehyde 3-phosphate dehydrogenase NAD(P) binding domain-containing protein</fullName>
    </recommendedName>
</protein>
<dbReference type="GO" id="GO:0005829">
    <property type="term" value="C:cytosol"/>
    <property type="evidence" value="ECO:0007669"/>
    <property type="project" value="TreeGrafter"/>
</dbReference>
<comment type="caution">
    <text evidence="5">The sequence shown here is derived from an EMBL/GenBank/DDBJ whole genome shotgun (WGS) entry which is preliminary data.</text>
</comment>
<dbReference type="OrthoDB" id="1152826at2759"/>
<gene>
    <name evidence="5" type="ORF">ANCCAN_07362</name>
</gene>
<keyword evidence="6" id="KW-1185">Reference proteome</keyword>
<evidence type="ECO:0000256" key="2">
    <source>
        <dbReference type="ARBA" id="ARBA00023002"/>
    </source>
</evidence>
<dbReference type="GO" id="GO:0006096">
    <property type="term" value="P:glycolytic process"/>
    <property type="evidence" value="ECO:0007669"/>
    <property type="project" value="TreeGrafter"/>
</dbReference>
<evidence type="ECO:0000313" key="5">
    <source>
        <dbReference type="EMBL" id="RCN46626.1"/>
    </source>
</evidence>
<evidence type="ECO:0000313" key="6">
    <source>
        <dbReference type="Proteomes" id="UP000252519"/>
    </source>
</evidence>
<sequence>MNIVLRSGQPSCAPYQYSLILNDSLPSKMTKPKVGINGFGRIGRLVLRAAVEKDTVEVVAVNDPFINIDYMVSSFFLPRHLQECSRFYL</sequence>
<dbReference type="Proteomes" id="UP000252519">
    <property type="component" value="Unassembled WGS sequence"/>
</dbReference>
<dbReference type="STRING" id="29170.A0A368GQI5"/>
<dbReference type="Gene3D" id="3.40.50.720">
    <property type="entry name" value="NAD(P)-binding Rossmann-like Domain"/>
    <property type="match status" value="1"/>
</dbReference>
<dbReference type="EMBL" id="JOJR01000076">
    <property type="protein sequence ID" value="RCN46626.1"/>
    <property type="molecule type" value="Genomic_DNA"/>
</dbReference>
<dbReference type="GO" id="GO:0051287">
    <property type="term" value="F:NAD binding"/>
    <property type="evidence" value="ECO:0007669"/>
    <property type="project" value="InterPro"/>
</dbReference>
<feature type="domain" description="Glyceraldehyde 3-phosphate dehydrogenase NAD(P) binding" evidence="4">
    <location>
        <begin position="32"/>
        <end position="84"/>
    </location>
</feature>
<dbReference type="InterPro" id="IPR020831">
    <property type="entry name" value="GlycerAld/Erythrose_P_DH"/>
</dbReference>
<organism evidence="5 6">
    <name type="scientific">Ancylostoma caninum</name>
    <name type="common">Dog hookworm</name>
    <dbReference type="NCBI Taxonomy" id="29170"/>
    <lineage>
        <taxon>Eukaryota</taxon>
        <taxon>Metazoa</taxon>
        <taxon>Ecdysozoa</taxon>
        <taxon>Nematoda</taxon>
        <taxon>Chromadorea</taxon>
        <taxon>Rhabditida</taxon>
        <taxon>Rhabditina</taxon>
        <taxon>Rhabditomorpha</taxon>
        <taxon>Strongyloidea</taxon>
        <taxon>Ancylostomatidae</taxon>
        <taxon>Ancylostomatinae</taxon>
        <taxon>Ancylostoma</taxon>
    </lineage>
</organism>
<dbReference type="SUPFAM" id="SSF51735">
    <property type="entry name" value="NAD(P)-binding Rossmann-fold domains"/>
    <property type="match status" value="1"/>
</dbReference>
<dbReference type="PANTHER" id="PTHR10836">
    <property type="entry name" value="GLYCERALDEHYDE 3-PHOSPHATE DEHYDROGENASE"/>
    <property type="match status" value="1"/>
</dbReference>
<dbReference type="PANTHER" id="PTHR10836:SF76">
    <property type="entry name" value="GLYCERALDEHYDE-3-PHOSPHATE DEHYDROGENASE-RELATED"/>
    <property type="match status" value="1"/>
</dbReference>
<evidence type="ECO:0000256" key="3">
    <source>
        <dbReference type="ARBA" id="ARBA00047698"/>
    </source>
</evidence>
<accession>A0A368GQI5</accession>
<dbReference type="InterPro" id="IPR020828">
    <property type="entry name" value="GlycerAld_3-P_DH_NAD(P)-bd"/>
</dbReference>
<comment type="similarity">
    <text evidence="1">Belongs to the glyceraldehyde-3-phosphate dehydrogenase family.</text>
</comment>
<dbReference type="InterPro" id="IPR036291">
    <property type="entry name" value="NAD(P)-bd_dom_sf"/>
</dbReference>
<evidence type="ECO:0000259" key="4">
    <source>
        <dbReference type="SMART" id="SM00846"/>
    </source>
</evidence>
<keyword evidence="2" id="KW-0560">Oxidoreductase</keyword>
<dbReference type="SMART" id="SM00846">
    <property type="entry name" value="Gp_dh_N"/>
    <property type="match status" value="1"/>
</dbReference>
<dbReference type="Pfam" id="PF00044">
    <property type="entry name" value="Gp_dh_N"/>
    <property type="match status" value="1"/>
</dbReference>
<dbReference type="AlphaFoldDB" id="A0A368GQI5"/>
<name>A0A368GQI5_ANCCA</name>
<dbReference type="GO" id="GO:0004365">
    <property type="term" value="F:glyceraldehyde-3-phosphate dehydrogenase (NAD+) (phosphorylating) activity"/>
    <property type="evidence" value="ECO:0007669"/>
    <property type="project" value="UniProtKB-EC"/>
</dbReference>
<evidence type="ECO:0000256" key="1">
    <source>
        <dbReference type="ARBA" id="ARBA00007406"/>
    </source>
</evidence>
<proteinExistence type="inferred from homology"/>